<feature type="transmembrane region" description="Helical" evidence="5">
    <location>
        <begin position="322"/>
        <end position="348"/>
    </location>
</feature>
<dbReference type="GO" id="GO:0016020">
    <property type="term" value="C:membrane"/>
    <property type="evidence" value="ECO:0007669"/>
    <property type="project" value="UniProtKB-SubCell"/>
</dbReference>
<dbReference type="OrthoDB" id="9770347at2"/>
<sequence length="449" mass="49864">MHKIFENSGWLLVDKLSKLFPGIIIMALIARHLGPAAFGVWSYAIALTTIIGSFALLGMDKIAVKELLNNEGKQPSIVATLIFMRIAAGIISMIISVSIIVFTKKQQPAYLYCTIFSALNIILQSFDVFDYFYQADNNVKKVIIPKVAVFIAFCIIKLVFVLLNGALIVFLWLSLIELLVTYLIILAGYRHHYMSTFISNLDFTLGKALLIQGWPLLFSNLVVVLFVKIDLLLLDVLGSAAQVGEYVVAARISELWYAIPVVISTAVLPGLIHKKNANKDAYLGSVEKCLRLSFWISLSISITVMLMANIIIPFLYGSKYASASLILMIHIWASIPVFLCSVFVQYLIIEGRYKISLYGNIIGLIINVGLNLLLIRPYGGVGAAIATVIAYTAVYGALVLFDKSRQGWILTRRMLNPLLAFTDMRQAHNSFKLFMGNFLSVSPKKSLTE</sequence>
<dbReference type="Pfam" id="PF01943">
    <property type="entry name" value="Polysacc_synt"/>
    <property type="match status" value="1"/>
</dbReference>
<evidence type="ECO:0000256" key="3">
    <source>
        <dbReference type="ARBA" id="ARBA00022989"/>
    </source>
</evidence>
<keyword evidence="4 5" id="KW-0472">Membrane</keyword>
<feature type="transmembrane region" description="Helical" evidence="5">
    <location>
        <begin position="209"/>
        <end position="229"/>
    </location>
</feature>
<evidence type="ECO:0000256" key="5">
    <source>
        <dbReference type="SAM" id="Phobius"/>
    </source>
</evidence>
<organism evidence="6 7">
    <name type="scientific">Chitinophaga niastensis</name>
    <dbReference type="NCBI Taxonomy" id="536980"/>
    <lineage>
        <taxon>Bacteria</taxon>
        <taxon>Pseudomonadati</taxon>
        <taxon>Bacteroidota</taxon>
        <taxon>Chitinophagia</taxon>
        <taxon>Chitinophagales</taxon>
        <taxon>Chitinophagaceae</taxon>
        <taxon>Chitinophaga</taxon>
    </lineage>
</organism>
<gene>
    <name evidence="6" type="ORF">CLV51_102168</name>
</gene>
<dbReference type="AlphaFoldDB" id="A0A2P8HM84"/>
<comment type="subcellular location">
    <subcellularLocation>
        <location evidence="1">Membrane</location>
        <topology evidence="1">Multi-pass membrane protein</topology>
    </subcellularLocation>
</comment>
<feature type="transmembrane region" description="Helical" evidence="5">
    <location>
        <begin position="355"/>
        <end position="375"/>
    </location>
</feature>
<keyword evidence="3 5" id="KW-1133">Transmembrane helix</keyword>
<keyword evidence="2 5" id="KW-0812">Transmembrane</keyword>
<name>A0A2P8HM84_CHINA</name>
<reference evidence="6 7" key="1">
    <citation type="submission" date="2018-03" db="EMBL/GenBank/DDBJ databases">
        <title>Genomic Encyclopedia of Archaeal and Bacterial Type Strains, Phase II (KMG-II): from individual species to whole genera.</title>
        <authorList>
            <person name="Goeker M."/>
        </authorList>
    </citation>
    <scope>NUCLEOTIDE SEQUENCE [LARGE SCALE GENOMIC DNA]</scope>
    <source>
        <strain evidence="6 7">DSM 24859</strain>
    </source>
</reference>
<dbReference type="InterPro" id="IPR002797">
    <property type="entry name" value="Polysacc_synth"/>
</dbReference>
<dbReference type="PANTHER" id="PTHR43424:SF1">
    <property type="entry name" value="LOCUS PUTATIVE PROTEIN 1-RELATED"/>
    <property type="match status" value="1"/>
</dbReference>
<proteinExistence type="predicted"/>
<feature type="transmembrane region" description="Helical" evidence="5">
    <location>
        <begin position="12"/>
        <end position="30"/>
    </location>
</feature>
<accession>A0A2P8HM84</accession>
<dbReference type="PANTHER" id="PTHR43424">
    <property type="entry name" value="LOCUS PUTATIVE PROTEIN 1-RELATED"/>
    <property type="match status" value="1"/>
</dbReference>
<protein>
    <submittedName>
        <fullName evidence="6">PST family polysaccharide transporter</fullName>
    </submittedName>
</protein>
<evidence type="ECO:0000256" key="4">
    <source>
        <dbReference type="ARBA" id="ARBA00023136"/>
    </source>
</evidence>
<evidence type="ECO:0000256" key="2">
    <source>
        <dbReference type="ARBA" id="ARBA00022692"/>
    </source>
</evidence>
<evidence type="ECO:0000256" key="1">
    <source>
        <dbReference type="ARBA" id="ARBA00004141"/>
    </source>
</evidence>
<dbReference type="RefSeq" id="WP_106527786.1">
    <property type="nucleotide sequence ID" value="NZ_PYAW01000002.1"/>
</dbReference>
<dbReference type="EMBL" id="PYAW01000002">
    <property type="protein sequence ID" value="PSL47322.1"/>
    <property type="molecule type" value="Genomic_DNA"/>
</dbReference>
<comment type="caution">
    <text evidence="6">The sequence shown here is derived from an EMBL/GenBank/DDBJ whole genome shotgun (WGS) entry which is preliminary data.</text>
</comment>
<evidence type="ECO:0000313" key="7">
    <source>
        <dbReference type="Proteomes" id="UP000240971"/>
    </source>
</evidence>
<feature type="transmembrane region" description="Helical" evidence="5">
    <location>
        <begin position="255"/>
        <end position="272"/>
    </location>
</feature>
<evidence type="ECO:0000313" key="6">
    <source>
        <dbReference type="EMBL" id="PSL47322.1"/>
    </source>
</evidence>
<feature type="transmembrane region" description="Helical" evidence="5">
    <location>
        <begin position="381"/>
        <end position="401"/>
    </location>
</feature>
<feature type="transmembrane region" description="Helical" evidence="5">
    <location>
        <begin position="143"/>
        <end position="163"/>
    </location>
</feature>
<dbReference type="InterPro" id="IPR052556">
    <property type="entry name" value="PolySynth_Transporter"/>
</dbReference>
<feature type="transmembrane region" description="Helical" evidence="5">
    <location>
        <begin position="78"/>
        <end position="103"/>
    </location>
</feature>
<keyword evidence="7" id="KW-1185">Reference proteome</keyword>
<feature type="transmembrane region" description="Helical" evidence="5">
    <location>
        <begin position="292"/>
        <end position="316"/>
    </location>
</feature>
<feature type="transmembrane region" description="Helical" evidence="5">
    <location>
        <begin position="169"/>
        <end position="189"/>
    </location>
</feature>
<feature type="transmembrane region" description="Helical" evidence="5">
    <location>
        <begin position="109"/>
        <end position="131"/>
    </location>
</feature>
<dbReference type="Proteomes" id="UP000240971">
    <property type="component" value="Unassembled WGS sequence"/>
</dbReference>
<dbReference type="CDD" id="cd13128">
    <property type="entry name" value="MATE_Wzx_like"/>
    <property type="match status" value="1"/>
</dbReference>
<feature type="transmembrane region" description="Helical" evidence="5">
    <location>
        <begin position="36"/>
        <end position="57"/>
    </location>
</feature>